<dbReference type="Pfam" id="PF10604">
    <property type="entry name" value="Polyketide_cyc2"/>
    <property type="match status" value="1"/>
</dbReference>
<dbReference type="RefSeq" id="WP_250826600.1">
    <property type="nucleotide sequence ID" value="NZ_JAMOIL010000006.1"/>
</dbReference>
<reference evidence="1" key="1">
    <citation type="submission" date="2022-05" db="EMBL/GenBank/DDBJ databases">
        <authorList>
            <person name="Tuo L."/>
        </authorList>
    </citation>
    <scope>NUCLEOTIDE SEQUENCE</scope>
    <source>
        <strain evidence="1">BSK12Z-4</strain>
    </source>
</reference>
<dbReference type="InterPro" id="IPR019587">
    <property type="entry name" value="Polyketide_cyclase/dehydratase"/>
</dbReference>
<name>A0A9X2D8A4_9ACTN</name>
<evidence type="ECO:0000313" key="2">
    <source>
        <dbReference type="Proteomes" id="UP001139485"/>
    </source>
</evidence>
<keyword evidence="2" id="KW-1185">Reference proteome</keyword>
<protein>
    <submittedName>
        <fullName evidence="1">SRPBCC family protein</fullName>
    </submittedName>
</protein>
<proteinExistence type="predicted"/>
<dbReference type="AlphaFoldDB" id="A0A9X2D8A4"/>
<organism evidence="1 2">
    <name type="scientific">Nocardioides bruguierae</name>
    <dbReference type="NCBI Taxonomy" id="2945102"/>
    <lineage>
        <taxon>Bacteria</taxon>
        <taxon>Bacillati</taxon>
        <taxon>Actinomycetota</taxon>
        <taxon>Actinomycetes</taxon>
        <taxon>Propionibacteriales</taxon>
        <taxon>Nocardioidaceae</taxon>
        <taxon>Nocardioides</taxon>
    </lineage>
</organism>
<comment type="caution">
    <text evidence="1">The sequence shown here is derived from an EMBL/GenBank/DDBJ whole genome shotgun (WGS) entry which is preliminary data.</text>
</comment>
<dbReference type="SUPFAM" id="SSF55961">
    <property type="entry name" value="Bet v1-like"/>
    <property type="match status" value="1"/>
</dbReference>
<sequence length="147" mass="16317">MHVERTFTVQRPFEGVSSYLADFRSTNDWDPGTVETTRTSGDGGVGTTYANTSEFMGRTTELTYTAQVVETSRLRFEGRNTTATTHDDLTLTPTGTGGTRIRYRADFDFGTLLNLVAPLVLRRKLDALADETVEQMTRVLEEKVPAA</sequence>
<evidence type="ECO:0000313" key="1">
    <source>
        <dbReference type="EMBL" id="MCM0619859.1"/>
    </source>
</evidence>
<dbReference type="Gene3D" id="3.30.530.20">
    <property type="match status" value="1"/>
</dbReference>
<gene>
    <name evidence="1" type="ORF">M8330_06075</name>
</gene>
<dbReference type="EMBL" id="JAMOIL010000006">
    <property type="protein sequence ID" value="MCM0619859.1"/>
    <property type="molecule type" value="Genomic_DNA"/>
</dbReference>
<dbReference type="InterPro" id="IPR023393">
    <property type="entry name" value="START-like_dom_sf"/>
</dbReference>
<dbReference type="Proteomes" id="UP001139485">
    <property type="component" value="Unassembled WGS sequence"/>
</dbReference>
<accession>A0A9X2D8A4</accession>